<evidence type="ECO:0000313" key="4">
    <source>
        <dbReference type="Proteomes" id="UP001221757"/>
    </source>
</evidence>
<evidence type="ECO:0000256" key="1">
    <source>
        <dbReference type="SAM" id="Phobius"/>
    </source>
</evidence>
<accession>A0AAD7DC74</accession>
<dbReference type="Proteomes" id="UP001221757">
    <property type="component" value="Unassembled WGS sequence"/>
</dbReference>
<dbReference type="AlphaFoldDB" id="A0AAD7DC74"/>
<feature type="chain" id="PRO_5042228434" evidence="2">
    <location>
        <begin position="25"/>
        <end position="76"/>
    </location>
</feature>
<comment type="caution">
    <text evidence="3">The sequence shown here is derived from an EMBL/GenBank/DDBJ whole genome shotgun (WGS) entry which is preliminary data.</text>
</comment>
<proteinExistence type="predicted"/>
<dbReference type="EMBL" id="JARKIE010000091">
    <property type="protein sequence ID" value="KAJ7687004.1"/>
    <property type="molecule type" value="Genomic_DNA"/>
</dbReference>
<keyword evidence="1" id="KW-1133">Transmembrane helix</keyword>
<keyword evidence="2" id="KW-0732">Signal</keyword>
<feature type="signal peptide" evidence="2">
    <location>
        <begin position="1"/>
        <end position="24"/>
    </location>
</feature>
<evidence type="ECO:0000256" key="2">
    <source>
        <dbReference type="SAM" id="SignalP"/>
    </source>
</evidence>
<protein>
    <submittedName>
        <fullName evidence="3">Uncharacterized protein</fullName>
    </submittedName>
</protein>
<feature type="transmembrane region" description="Helical" evidence="1">
    <location>
        <begin position="48"/>
        <end position="66"/>
    </location>
</feature>
<keyword evidence="1" id="KW-0812">Transmembrane</keyword>
<name>A0AAD7DC74_MYCRO</name>
<keyword evidence="1" id="KW-0472">Membrane</keyword>
<keyword evidence="4" id="KW-1185">Reference proteome</keyword>
<sequence length="76" mass="8747">MALLRCRPRCVLLVLFAFLTLITAHPQLRHIARVQYHYYVAESPSRCVLLGFLLLFAMFLAVGGAHPRLRHITHVH</sequence>
<reference evidence="3" key="1">
    <citation type="submission" date="2023-03" db="EMBL/GenBank/DDBJ databases">
        <title>Massive genome expansion in bonnet fungi (Mycena s.s.) driven by repeated elements and novel gene families across ecological guilds.</title>
        <authorList>
            <consortium name="Lawrence Berkeley National Laboratory"/>
            <person name="Harder C.B."/>
            <person name="Miyauchi S."/>
            <person name="Viragh M."/>
            <person name="Kuo A."/>
            <person name="Thoen E."/>
            <person name="Andreopoulos B."/>
            <person name="Lu D."/>
            <person name="Skrede I."/>
            <person name="Drula E."/>
            <person name="Henrissat B."/>
            <person name="Morin E."/>
            <person name="Kohler A."/>
            <person name="Barry K."/>
            <person name="LaButti K."/>
            <person name="Morin E."/>
            <person name="Salamov A."/>
            <person name="Lipzen A."/>
            <person name="Mereny Z."/>
            <person name="Hegedus B."/>
            <person name="Baldrian P."/>
            <person name="Stursova M."/>
            <person name="Weitz H."/>
            <person name="Taylor A."/>
            <person name="Grigoriev I.V."/>
            <person name="Nagy L.G."/>
            <person name="Martin F."/>
            <person name="Kauserud H."/>
        </authorList>
    </citation>
    <scope>NUCLEOTIDE SEQUENCE</scope>
    <source>
        <strain evidence="3">CBHHK067</strain>
    </source>
</reference>
<organism evidence="3 4">
    <name type="scientific">Mycena rosella</name>
    <name type="common">Pink bonnet</name>
    <name type="synonym">Agaricus rosellus</name>
    <dbReference type="NCBI Taxonomy" id="1033263"/>
    <lineage>
        <taxon>Eukaryota</taxon>
        <taxon>Fungi</taxon>
        <taxon>Dikarya</taxon>
        <taxon>Basidiomycota</taxon>
        <taxon>Agaricomycotina</taxon>
        <taxon>Agaricomycetes</taxon>
        <taxon>Agaricomycetidae</taxon>
        <taxon>Agaricales</taxon>
        <taxon>Marasmiineae</taxon>
        <taxon>Mycenaceae</taxon>
        <taxon>Mycena</taxon>
    </lineage>
</organism>
<gene>
    <name evidence="3" type="ORF">B0H17DRAFT_1070798</name>
</gene>
<evidence type="ECO:0000313" key="3">
    <source>
        <dbReference type="EMBL" id="KAJ7687004.1"/>
    </source>
</evidence>